<keyword evidence="2" id="KW-1185">Reference proteome</keyword>
<evidence type="ECO:0008006" key="3">
    <source>
        <dbReference type="Google" id="ProtNLM"/>
    </source>
</evidence>
<organism evidence="1 2">
    <name type="scientific">Ralstonia pickettii</name>
    <name type="common">Burkholderia pickettii</name>
    <dbReference type="NCBI Taxonomy" id="329"/>
    <lineage>
        <taxon>Bacteria</taxon>
        <taxon>Pseudomonadati</taxon>
        <taxon>Pseudomonadota</taxon>
        <taxon>Betaproteobacteria</taxon>
        <taxon>Burkholderiales</taxon>
        <taxon>Burkholderiaceae</taxon>
        <taxon>Ralstonia</taxon>
    </lineage>
</organism>
<sequence>MTTRTLRPRARAHKDSYSRTLRYEALKRAWIDSNPNASPAEYDQAMLRFARLAGV</sequence>
<comment type="caution">
    <text evidence="1">The sequence shown here is derived from an EMBL/GenBank/DDBJ whole genome shotgun (WGS) entry which is preliminary data.</text>
</comment>
<protein>
    <recommendedName>
        <fullName evidence="3">Integrase</fullName>
    </recommendedName>
</protein>
<dbReference type="EMBL" id="CATWFT010000030">
    <property type="protein sequence ID" value="CAJ0732856.1"/>
    <property type="molecule type" value="Genomic_DNA"/>
</dbReference>
<dbReference type="Proteomes" id="UP001189303">
    <property type="component" value="Unassembled WGS sequence"/>
</dbReference>
<proteinExistence type="predicted"/>
<accession>A0ABM9IVJ3</accession>
<dbReference type="RefSeq" id="WP_015856155.1">
    <property type="nucleotide sequence ID" value="NZ_JAYMZN010000131.1"/>
</dbReference>
<reference evidence="1 2" key="1">
    <citation type="submission" date="2023-07" db="EMBL/GenBank/DDBJ databases">
        <authorList>
            <person name="Peeters C."/>
        </authorList>
    </citation>
    <scope>NUCLEOTIDE SEQUENCE [LARGE SCALE GENOMIC DNA]</scope>
    <source>
        <strain evidence="1 2">R-38712</strain>
    </source>
</reference>
<gene>
    <name evidence="1" type="ORF">R38712_05112</name>
</gene>
<name>A0ABM9IVJ3_RALPI</name>
<evidence type="ECO:0000313" key="1">
    <source>
        <dbReference type="EMBL" id="CAJ0732856.1"/>
    </source>
</evidence>
<evidence type="ECO:0000313" key="2">
    <source>
        <dbReference type="Proteomes" id="UP001189303"/>
    </source>
</evidence>